<name>A0A3Q0JD01_DIACI</name>
<dbReference type="Pfam" id="PF02210">
    <property type="entry name" value="Laminin_G_2"/>
    <property type="match status" value="1"/>
</dbReference>
<accession>A0A3Q0JD01</accession>
<organism evidence="3 4">
    <name type="scientific">Diaphorina citri</name>
    <name type="common">Asian citrus psyllid</name>
    <dbReference type="NCBI Taxonomy" id="121845"/>
    <lineage>
        <taxon>Eukaryota</taxon>
        <taxon>Metazoa</taxon>
        <taxon>Ecdysozoa</taxon>
        <taxon>Arthropoda</taxon>
        <taxon>Hexapoda</taxon>
        <taxon>Insecta</taxon>
        <taxon>Pterygota</taxon>
        <taxon>Neoptera</taxon>
        <taxon>Paraneoptera</taxon>
        <taxon>Hemiptera</taxon>
        <taxon>Sternorrhyncha</taxon>
        <taxon>Psylloidea</taxon>
        <taxon>Psyllidae</taxon>
        <taxon>Diaphorininae</taxon>
        <taxon>Diaphorina</taxon>
    </lineage>
</organism>
<evidence type="ECO:0000313" key="3">
    <source>
        <dbReference type="Proteomes" id="UP000079169"/>
    </source>
</evidence>
<evidence type="ECO:0000313" key="4">
    <source>
        <dbReference type="RefSeq" id="XP_026686392.1"/>
    </source>
</evidence>
<comment type="caution">
    <text evidence="1">Lacks conserved residue(s) required for the propagation of feature annotation.</text>
</comment>
<dbReference type="Gene3D" id="2.60.120.200">
    <property type="match status" value="2"/>
</dbReference>
<dbReference type="SUPFAM" id="SSF49899">
    <property type="entry name" value="Concanavalin A-like lectins/glucanases"/>
    <property type="match status" value="1"/>
</dbReference>
<evidence type="ECO:0000259" key="2">
    <source>
        <dbReference type="PROSITE" id="PS50025"/>
    </source>
</evidence>
<dbReference type="KEGG" id="dci:103518928"/>
<dbReference type="RefSeq" id="XP_026686392.1">
    <property type="nucleotide sequence ID" value="XM_026830591.1"/>
</dbReference>
<keyword evidence="3" id="KW-1185">Reference proteome</keyword>
<dbReference type="GeneID" id="103518928"/>
<evidence type="ECO:0000256" key="1">
    <source>
        <dbReference type="PROSITE-ProRule" id="PRU00122"/>
    </source>
</evidence>
<dbReference type="CDD" id="cd00110">
    <property type="entry name" value="LamG"/>
    <property type="match status" value="1"/>
</dbReference>
<sequence length="197" mass="21629">DRYVSLVLQQGHVVFRISYGGDSSLEISTTGRYNTGNWTRLEATRYFDRKKKIERGLLKVEGESRDGAPNIPPSQDDIPDLLRAQYFLGGVSPGFTSPLSLPPSFLGCMANINVAQEAYSPTRGQYWGVQPGCSNKPLTIVGFSGDGYLELQSHTLKKKASFGFMFATHQEDALLMLSTLEGFGVSLCVTTSSRAYI</sequence>
<dbReference type="STRING" id="121845.A0A3Q0JD01"/>
<protein>
    <submittedName>
        <fullName evidence="4">Laminin subunit alpha-1-like</fullName>
    </submittedName>
</protein>
<gene>
    <name evidence="4" type="primary">LOC103518928</name>
</gene>
<dbReference type="PaxDb" id="121845-A0A3Q0JD01"/>
<feature type="non-terminal residue" evidence="4">
    <location>
        <position position="1"/>
    </location>
</feature>
<reference evidence="4" key="1">
    <citation type="submission" date="2025-08" db="UniProtKB">
        <authorList>
            <consortium name="RefSeq"/>
        </authorList>
    </citation>
    <scope>IDENTIFICATION</scope>
</reference>
<dbReference type="InterPro" id="IPR001791">
    <property type="entry name" value="Laminin_G"/>
</dbReference>
<dbReference type="Proteomes" id="UP000079169">
    <property type="component" value="Unplaced"/>
</dbReference>
<dbReference type="PROSITE" id="PS50025">
    <property type="entry name" value="LAM_G_DOMAIN"/>
    <property type="match status" value="1"/>
</dbReference>
<feature type="domain" description="Laminin G" evidence="2">
    <location>
        <begin position="1"/>
        <end position="133"/>
    </location>
</feature>
<dbReference type="AlphaFoldDB" id="A0A3Q0JD01"/>
<dbReference type="InterPro" id="IPR013320">
    <property type="entry name" value="ConA-like_dom_sf"/>
</dbReference>
<proteinExistence type="predicted"/>